<evidence type="ECO:0000313" key="4">
    <source>
        <dbReference type="Proteomes" id="UP001597419"/>
    </source>
</evidence>
<name>A0ABW5GVB3_9PSEU</name>
<reference evidence="4" key="1">
    <citation type="journal article" date="2019" name="Int. J. Syst. Evol. Microbiol.">
        <title>The Global Catalogue of Microorganisms (GCM) 10K type strain sequencing project: providing services to taxonomists for standard genome sequencing and annotation.</title>
        <authorList>
            <consortium name="The Broad Institute Genomics Platform"/>
            <consortium name="The Broad Institute Genome Sequencing Center for Infectious Disease"/>
            <person name="Wu L."/>
            <person name="Ma J."/>
        </authorList>
    </citation>
    <scope>NUCLEOTIDE SEQUENCE [LARGE SCALE GENOMIC DNA]</scope>
    <source>
        <strain evidence="4">CGMCC 4.7643</strain>
    </source>
</reference>
<organism evidence="3 4">
    <name type="scientific">Amycolatopsis samaneae</name>
    <dbReference type="NCBI Taxonomy" id="664691"/>
    <lineage>
        <taxon>Bacteria</taxon>
        <taxon>Bacillati</taxon>
        <taxon>Actinomycetota</taxon>
        <taxon>Actinomycetes</taxon>
        <taxon>Pseudonocardiales</taxon>
        <taxon>Pseudonocardiaceae</taxon>
        <taxon>Amycolatopsis</taxon>
    </lineage>
</organism>
<protein>
    <submittedName>
        <fullName evidence="3">Class I adenylate-forming enzyme family protein</fullName>
    </submittedName>
</protein>
<dbReference type="InterPro" id="IPR020845">
    <property type="entry name" value="AMP-binding_CS"/>
</dbReference>
<dbReference type="Gene3D" id="3.30.300.30">
    <property type="match status" value="1"/>
</dbReference>
<dbReference type="SUPFAM" id="SSF56801">
    <property type="entry name" value="Acetyl-CoA synthetase-like"/>
    <property type="match status" value="1"/>
</dbReference>
<dbReference type="RefSeq" id="WP_345399597.1">
    <property type="nucleotide sequence ID" value="NZ_BAABHG010000010.1"/>
</dbReference>
<dbReference type="InterPro" id="IPR000873">
    <property type="entry name" value="AMP-dep_synth/lig_dom"/>
</dbReference>
<dbReference type="InterPro" id="IPR045851">
    <property type="entry name" value="AMP-bd_C_sf"/>
</dbReference>
<dbReference type="PROSITE" id="PS00455">
    <property type="entry name" value="AMP_BINDING"/>
    <property type="match status" value="1"/>
</dbReference>
<evidence type="ECO:0000313" key="3">
    <source>
        <dbReference type="EMBL" id="MFD2464879.1"/>
    </source>
</evidence>
<proteinExistence type="predicted"/>
<comment type="caution">
    <text evidence="3">The sequence shown here is derived from an EMBL/GenBank/DDBJ whole genome shotgun (WGS) entry which is preliminary data.</text>
</comment>
<sequence>MTTLAELVSTAHRDFADHPAVLGEHGVTTFAGLGAQARSVAAALAGLGARPGDRVVLALDNRPEVLAVEHGIWLGGFVRVAVGTRPHAREIAGIAADCAATVVVCAAELAARLDGQRTCTPESLLRGGGAFREPPRSPDDLVALMYTSGSSGQPKGARVTSAAWVAMVTAMWAALPPIGPGDVVLHVAPMSHFGGSVGSAYTLAGAAALPLPRFDPESTWDTVRANGVTAIPLVPTILDRLVTASAPAPASLRAVVYGGAPIQPAAQRRARAVLGDVLYQFYGLSEALAPLTVLSAADHASPDPHRTASVGRPVDSVEVSVVDTPGEDGEIRVRGPQIMSGYWNGAETPADGWFATGDLGFLDEDGYLHLTGRRSELIVTGGFNVHPAEVENVLAELDAVAAVAVLGVPDERWGETVAAVVVVEDGYELSEMDIQRACAERLAGYKKPRRIVFADRLPLTSTGKIAKQPLRSWF</sequence>
<evidence type="ECO:0000259" key="2">
    <source>
        <dbReference type="Pfam" id="PF13193"/>
    </source>
</evidence>
<dbReference type="Pfam" id="PF13193">
    <property type="entry name" value="AMP-binding_C"/>
    <property type="match status" value="1"/>
</dbReference>
<dbReference type="PANTHER" id="PTHR43767">
    <property type="entry name" value="LONG-CHAIN-FATTY-ACID--COA LIGASE"/>
    <property type="match status" value="1"/>
</dbReference>
<accession>A0ABW5GVB3</accession>
<dbReference type="EMBL" id="JBHUKU010000028">
    <property type="protein sequence ID" value="MFD2464879.1"/>
    <property type="molecule type" value="Genomic_DNA"/>
</dbReference>
<dbReference type="InterPro" id="IPR042099">
    <property type="entry name" value="ANL_N_sf"/>
</dbReference>
<dbReference type="Gene3D" id="3.40.50.12780">
    <property type="entry name" value="N-terminal domain of ligase-like"/>
    <property type="match status" value="1"/>
</dbReference>
<gene>
    <name evidence="3" type="ORF">ACFSYJ_40115</name>
</gene>
<dbReference type="PANTHER" id="PTHR43767:SF1">
    <property type="entry name" value="NONRIBOSOMAL PEPTIDE SYNTHASE PES1 (EUROFUNG)-RELATED"/>
    <property type="match status" value="1"/>
</dbReference>
<dbReference type="InterPro" id="IPR050237">
    <property type="entry name" value="ATP-dep_AMP-bd_enzyme"/>
</dbReference>
<feature type="domain" description="AMP-binding enzyme C-terminal" evidence="2">
    <location>
        <begin position="389"/>
        <end position="464"/>
    </location>
</feature>
<feature type="domain" description="AMP-dependent synthetase/ligase" evidence="1">
    <location>
        <begin position="13"/>
        <end position="343"/>
    </location>
</feature>
<evidence type="ECO:0000259" key="1">
    <source>
        <dbReference type="Pfam" id="PF00501"/>
    </source>
</evidence>
<dbReference type="Proteomes" id="UP001597419">
    <property type="component" value="Unassembled WGS sequence"/>
</dbReference>
<keyword evidence="4" id="KW-1185">Reference proteome</keyword>
<dbReference type="Pfam" id="PF00501">
    <property type="entry name" value="AMP-binding"/>
    <property type="match status" value="1"/>
</dbReference>
<dbReference type="InterPro" id="IPR025110">
    <property type="entry name" value="AMP-bd_C"/>
</dbReference>